<feature type="region of interest" description="Disordered" evidence="1">
    <location>
        <begin position="1"/>
        <end position="24"/>
    </location>
</feature>
<evidence type="ECO:0000256" key="1">
    <source>
        <dbReference type="SAM" id="MobiDB-lite"/>
    </source>
</evidence>
<evidence type="ECO:0000313" key="2">
    <source>
        <dbReference type="Ensembl" id="ENSMLEP00000032731.1"/>
    </source>
</evidence>
<dbReference type="Ensembl" id="ENSMLET00000056309.1">
    <property type="protein sequence ID" value="ENSMLEP00000032731.1"/>
    <property type="gene ID" value="ENSMLEG00000040556.1"/>
</dbReference>
<reference evidence="2" key="2">
    <citation type="submission" date="2025-09" db="UniProtKB">
        <authorList>
            <consortium name="Ensembl"/>
        </authorList>
    </citation>
    <scope>IDENTIFICATION</scope>
</reference>
<evidence type="ECO:0000313" key="3">
    <source>
        <dbReference type="Proteomes" id="UP000233140"/>
    </source>
</evidence>
<proteinExistence type="predicted"/>
<protein>
    <submittedName>
        <fullName evidence="2">N-alpha-acetyltransferase 60, NatF catalytic subunit</fullName>
    </submittedName>
</protein>
<dbReference type="Proteomes" id="UP000233140">
    <property type="component" value="Unassembled WGS sequence"/>
</dbReference>
<name>A0A2K5ZY35_MANLE</name>
<accession>A0A2K5ZY35</accession>
<keyword evidence="3" id="KW-1185">Reference proteome</keyword>
<dbReference type="AlphaFoldDB" id="A0A2K5ZY35"/>
<organism evidence="2 3">
    <name type="scientific">Mandrillus leucophaeus</name>
    <name type="common">Drill</name>
    <name type="synonym">Papio leucophaeus</name>
    <dbReference type="NCBI Taxonomy" id="9568"/>
    <lineage>
        <taxon>Eukaryota</taxon>
        <taxon>Metazoa</taxon>
        <taxon>Chordata</taxon>
        <taxon>Craniata</taxon>
        <taxon>Vertebrata</taxon>
        <taxon>Euteleostomi</taxon>
        <taxon>Mammalia</taxon>
        <taxon>Eutheria</taxon>
        <taxon>Euarchontoglires</taxon>
        <taxon>Primates</taxon>
        <taxon>Haplorrhini</taxon>
        <taxon>Catarrhini</taxon>
        <taxon>Cercopithecidae</taxon>
        <taxon>Cercopithecinae</taxon>
        <taxon>Mandrillus</taxon>
    </lineage>
</organism>
<dbReference type="GeneTree" id="ENSGT00390000008314"/>
<gene>
    <name evidence="2" type="primary">NAA60</name>
</gene>
<reference evidence="2" key="1">
    <citation type="submission" date="2025-08" db="UniProtKB">
        <authorList>
            <consortium name="Ensembl"/>
        </authorList>
    </citation>
    <scope>IDENTIFICATION</scope>
</reference>
<sequence>MFPRRRGERRLGDTGTRKKFAYRTAVPGRRKCGASLSWESSRDVKMD</sequence>